<dbReference type="InterPro" id="IPR002686">
    <property type="entry name" value="Transposase_17"/>
</dbReference>
<gene>
    <name evidence="2" type="ORF">PJIAN_3286</name>
</gene>
<dbReference type="PANTHER" id="PTHR36966:SF1">
    <property type="entry name" value="REP-ASSOCIATED TYROSINE TRANSPOSASE"/>
    <property type="match status" value="1"/>
</dbReference>
<dbReference type="GO" id="GO:0004803">
    <property type="term" value="F:transposase activity"/>
    <property type="evidence" value="ECO:0007669"/>
    <property type="project" value="InterPro"/>
</dbReference>
<dbReference type="SUPFAM" id="SSF143422">
    <property type="entry name" value="Transposase IS200-like"/>
    <property type="match status" value="1"/>
</dbReference>
<dbReference type="InterPro" id="IPR052715">
    <property type="entry name" value="RAYT_transposase"/>
</dbReference>
<organism evidence="2 3">
    <name type="scientific">Paludibacter jiangxiensis</name>
    <dbReference type="NCBI Taxonomy" id="681398"/>
    <lineage>
        <taxon>Bacteria</taxon>
        <taxon>Pseudomonadati</taxon>
        <taxon>Bacteroidota</taxon>
        <taxon>Bacteroidia</taxon>
        <taxon>Bacteroidales</taxon>
        <taxon>Paludibacteraceae</taxon>
        <taxon>Paludibacter</taxon>
    </lineage>
</organism>
<comment type="caution">
    <text evidence="2">The sequence shown here is derived from an EMBL/GenBank/DDBJ whole genome shotgun (WGS) entry which is preliminary data.</text>
</comment>
<dbReference type="RefSeq" id="WP_068703752.1">
    <property type="nucleotide sequence ID" value="NZ_BDCR01000003.1"/>
</dbReference>
<dbReference type="PANTHER" id="PTHR36966">
    <property type="entry name" value="REP-ASSOCIATED TYROSINE TRANSPOSASE"/>
    <property type="match status" value="1"/>
</dbReference>
<dbReference type="SMART" id="SM01321">
    <property type="entry name" value="Y1_Tnp"/>
    <property type="match status" value="1"/>
</dbReference>
<dbReference type="Proteomes" id="UP000076586">
    <property type="component" value="Unassembled WGS sequence"/>
</dbReference>
<sequence length="249" mass="29412">MTIHNEEHRRKNIRLQGYDYARAGLYFLTVVVQNRLHLFGKVINGEMILNDAGRMVKKWYREIENKFPDKRCREMVVMPNHMHCIIEILEMDNVPATDAHVTGMDMDTNTNTDTHVTDTDAHVGAPLRGRPEIIPHPEIISNSETTVRPQTIPHFQTTTHSEIDAQYGMHNKKCGATIGDVMDWFKTMTTNEYIRGVKINTWPRYDRKLWQRNYYDHIIRDWQDEVRISAYILDNPAKWERDKFNDEQQ</sequence>
<evidence type="ECO:0000259" key="1">
    <source>
        <dbReference type="SMART" id="SM01321"/>
    </source>
</evidence>
<name>A0A161L7X5_9BACT</name>
<reference evidence="3" key="2">
    <citation type="journal article" date="2017" name="Genome Announc.">
        <title>Draft genome sequence of Paludibacter jiangxiensis NM7(T), a propionate-producing fermentative bacterium.</title>
        <authorList>
            <person name="Qiu Y.-L."/>
            <person name="Tourlousse D.M."/>
            <person name="Matsuura N."/>
            <person name="Ohashi A."/>
            <person name="Sekiguchi Y."/>
        </authorList>
    </citation>
    <scope>NUCLEOTIDE SEQUENCE [LARGE SCALE GENOMIC DNA]</scope>
    <source>
        <strain evidence="3">NM7</strain>
    </source>
</reference>
<keyword evidence="3" id="KW-1185">Reference proteome</keyword>
<evidence type="ECO:0000313" key="3">
    <source>
        <dbReference type="Proteomes" id="UP000076586"/>
    </source>
</evidence>
<dbReference type="Gene3D" id="3.30.70.1290">
    <property type="entry name" value="Transposase IS200-like"/>
    <property type="match status" value="1"/>
</dbReference>
<dbReference type="GO" id="GO:0043565">
    <property type="term" value="F:sequence-specific DNA binding"/>
    <property type="evidence" value="ECO:0007669"/>
    <property type="project" value="TreeGrafter"/>
</dbReference>
<dbReference type="OrthoDB" id="9794403at2"/>
<reference evidence="3" key="1">
    <citation type="submission" date="2016-04" db="EMBL/GenBank/DDBJ databases">
        <title>Draft genome sequence of Paludibacter jiangxiensis strain NM7.</title>
        <authorList>
            <person name="Qiu Y."/>
            <person name="Matsuura N."/>
            <person name="Ohashi A."/>
            <person name="Tourlousse M.D."/>
            <person name="Sekiguchi Y."/>
        </authorList>
    </citation>
    <scope>NUCLEOTIDE SEQUENCE [LARGE SCALE GENOMIC DNA]</scope>
    <source>
        <strain evidence="3">NM7</strain>
    </source>
</reference>
<dbReference type="STRING" id="681398.PJIAN_3286"/>
<evidence type="ECO:0000313" key="2">
    <source>
        <dbReference type="EMBL" id="GAT62974.1"/>
    </source>
</evidence>
<dbReference type="GO" id="GO:0006313">
    <property type="term" value="P:DNA transposition"/>
    <property type="evidence" value="ECO:0007669"/>
    <property type="project" value="InterPro"/>
</dbReference>
<proteinExistence type="predicted"/>
<dbReference type="EMBL" id="BDCR01000003">
    <property type="protein sequence ID" value="GAT62974.1"/>
    <property type="molecule type" value="Genomic_DNA"/>
</dbReference>
<dbReference type="InterPro" id="IPR036515">
    <property type="entry name" value="Transposase_17_sf"/>
</dbReference>
<accession>A0A161L7X5</accession>
<protein>
    <recommendedName>
        <fullName evidence="1">Transposase IS200-like domain-containing protein</fullName>
    </recommendedName>
</protein>
<dbReference type="AlphaFoldDB" id="A0A161L7X5"/>
<feature type="domain" description="Transposase IS200-like" evidence="1">
    <location>
        <begin position="21"/>
        <end position="235"/>
    </location>
</feature>